<comment type="caution">
    <text evidence="4">The sequence shown here is derived from an EMBL/GenBank/DDBJ whole genome shotgun (WGS) entry which is preliminary data.</text>
</comment>
<evidence type="ECO:0000313" key="5">
    <source>
        <dbReference type="Proteomes" id="UP001271792"/>
    </source>
</evidence>
<proteinExistence type="inferred from homology"/>
<feature type="domain" description="4'-phosphopantetheinyl transferase" evidence="3">
    <location>
        <begin position="72"/>
        <end position="145"/>
    </location>
</feature>
<evidence type="ECO:0000256" key="2">
    <source>
        <dbReference type="ARBA" id="ARBA00022679"/>
    </source>
</evidence>
<dbReference type="Pfam" id="PF01648">
    <property type="entry name" value="ACPS"/>
    <property type="match status" value="1"/>
</dbReference>
<dbReference type="EMBL" id="JAXAVV010000007">
    <property type="protein sequence ID" value="MDX8050925.1"/>
    <property type="molecule type" value="Genomic_DNA"/>
</dbReference>
<dbReference type="PANTHER" id="PTHR12215:SF10">
    <property type="entry name" value="L-AMINOADIPATE-SEMIALDEHYDE DEHYDROGENASE-PHOSPHOPANTETHEINYL TRANSFERASE"/>
    <property type="match status" value="1"/>
</dbReference>
<evidence type="ECO:0000313" key="4">
    <source>
        <dbReference type="EMBL" id="MDX8050925.1"/>
    </source>
</evidence>
<accession>A0ABU4TRT8</accession>
<protein>
    <submittedName>
        <fullName evidence="4">4'-phosphopantetheinyl transferase superfamily protein</fullName>
    </submittedName>
</protein>
<keyword evidence="2 4" id="KW-0808">Transferase</keyword>
<sequence length="198" mass="21871">MTHVVVHLTSLPRHTRGASRALAHTVLAQREGRPVRITADEFGPPRAQDSRTSFSISHDRTVLVVAVSDVACGVDVEDAAEHELAEVAYRFCSAAELTGGLPARMWWTAKESAAKAMGRGLRAGLRSISFAHNPVLRWSTVDHRERRTDLLTRVVELNGRHFGLTVRAPRPPSVSAQVWKPLQDGESWRFVPEGRLDG</sequence>
<gene>
    <name evidence="4" type="ORF">SK571_16165</name>
</gene>
<name>A0ABU4TRT8_9PSEU</name>
<dbReference type="InterPro" id="IPR008278">
    <property type="entry name" value="4-PPantetheinyl_Trfase_dom"/>
</dbReference>
<dbReference type="InterPro" id="IPR050559">
    <property type="entry name" value="P-Pant_transferase_sf"/>
</dbReference>
<dbReference type="GO" id="GO:0016740">
    <property type="term" value="F:transferase activity"/>
    <property type="evidence" value="ECO:0007669"/>
    <property type="project" value="UniProtKB-KW"/>
</dbReference>
<dbReference type="InterPro" id="IPR037143">
    <property type="entry name" value="4-PPantetheinyl_Trfase_dom_sf"/>
</dbReference>
<evidence type="ECO:0000259" key="3">
    <source>
        <dbReference type="Pfam" id="PF01648"/>
    </source>
</evidence>
<dbReference type="Gene3D" id="3.90.470.20">
    <property type="entry name" value="4'-phosphopantetheinyl transferase domain"/>
    <property type="match status" value="1"/>
</dbReference>
<evidence type="ECO:0000256" key="1">
    <source>
        <dbReference type="ARBA" id="ARBA00010990"/>
    </source>
</evidence>
<comment type="similarity">
    <text evidence="1">Belongs to the P-Pant transferase superfamily. Gsp/Sfp/HetI/AcpT family.</text>
</comment>
<keyword evidence="5" id="KW-1185">Reference proteome</keyword>
<dbReference type="Proteomes" id="UP001271792">
    <property type="component" value="Unassembled WGS sequence"/>
</dbReference>
<organism evidence="4 5">
    <name type="scientific">Lentzea kristufekii</name>
    <dbReference type="NCBI Taxonomy" id="3095430"/>
    <lineage>
        <taxon>Bacteria</taxon>
        <taxon>Bacillati</taxon>
        <taxon>Actinomycetota</taxon>
        <taxon>Actinomycetes</taxon>
        <taxon>Pseudonocardiales</taxon>
        <taxon>Pseudonocardiaceae</taxon>
        <taxon>Lentzea</taxon>
    </lineage>
</organism>
<dbReference type="SUPFAM" id="SSF56214">
    <property type="entry name" value="4'-phosphopantetheinyl transferase"/>
    <property type="match status" value="1"/>
</dbReference>
<reference evidence="4 5" key="1">
    <citation type="submission" date="2023-11" db="EMBL/GenBank/DDBJ databases">
        <title>Lentzea sokolovensis, sp. nov., Lentzea kristufkii, sp. nov., and Lentzea miocenensis, sp. nov., rare actinobacteria from Sokolov Coal Basin, Miocene lacustrine sediment, Czech Republic.</title>
        <authorList>
            <person name="Lara A."/>
            <person name="Kotroba L."/>
            <person name="Nouioui I."/>
            <person name="Neumann-Schaal M."/>
            <person name="Mast Y."/>
            <person name="Chronakova A."/>
        </authorList>
    </citation>
    <scope>NUCLEOTIDE SEQUENCE [LARGE SCALE GENOMIC DNA]</scope>
    <source>
        <strain evidence="4 5">BCCO 10_0798</strain>
    </source>
</reference>
<dbReference type="PANTHER" id="PTHR12215">
    <property type="entry name" value="PHOSPHOPANTETHEINE TRANSFERASE"/>
    <property type="match status" value="1"/>
</dbReference>
<dbReference type="RefSeq" id="WP_319984901.1">
    <property type="nucleotide sequence ID" value="NZ_JAXAVV010000007.1"/>
</dbReference>